<dbReference type="SUPFAM" id="SSF52402">
    <property type="entry name" value="Adenine nucleotide alpha hydrolases-like"/>
    <property type="match status" value="1"/>
</dbReference>
<dbReference type="AlphaFoldDB" id="A0A424YGH9"/>
<dbReference type="Gene3D" id="3.40.50.620">
    <property type="entry name" value="HUPs"/>
    <property type="match status" value="1"/>
</dbReference>
<dbReference type="Pfam" id="PF00582">
    <property type="entry name" value="Usp"/>
    <property type="match status" value="1"/>
</dbReference>
<name>A0A424YGH9_9FIRM</name>
<dbReference type="PRINTS" id="PR01438">
    <property type="entry name" value="UNVRSLSTRESS"/>
</dbReference>
<comment type="caution">
    <text evidence="3">The sequence shown here is derived from an EMBL/GenBank/DDBJ whole genome shotgun (WGS) entry which is preliminary data.</text>
</comment>
<accession>A0A424YGH9</accession>
<evidence type="ECO:0000259" key="2">
    <source>
        <dbReference type="Pfam" id="PF00582"/>
    </source>
</evidence>
<proteinExistence type="inferred from homology"/>
<dbReference type="PANTHER" id="PTHR46268">
    <property type="entry name" value="STRESS RESPONSE PROTEIN NHAX"/>
    <property type="match status" value="1"/>
</dbReference>
<organism evidence="3 4">
    <name type="scientific">Candidatus Syntrophonatronum acetioxidans</name>
    <dbReference type="NCBI Taxonomy" id="1795816"/>
    <lineage>
        <taxon>Bacteria</taxon>
        <taxon>Bacillati</taxon>
        <taxon>Bacillota</taxon>
        <taxon>Clostridia</taxon>
        <taxon>Eubacteriales</taxon>
        <taxon>Syntrophomonadaceae</taxon>
        <taxon>Candidatus Syntrophonatronum</taxon>
    </lineage>
</organism>
<feature type="domain" description="UspA" evidence="2">
    <location>
        <begin position="11"/>
        <end position="140"/>
    </location>
</feature>
<evidence type="ECO:0000313" key="3">
    <source>
        <dbReference type="EMBL" id="RQD77062.1"/>
    </source>
</evidence>
<comment type="similarity">
    <text evidence="1">Belongs to the universal stress protein A family.</text>
</comment>
<evidence type="ECO:0000313" key="4">
    <source>
        <dbReference type="Proteomes" id="UP000285138"/>
    </source>
</evidence>
<reference evidence="3 4" key="1">
    <citation type="submission" date="2018-08" db="EMBL/GenBank/DDBJ databases">
        <title>The metabolism and importance of syntrophic acetate oxidation coupled to methane or sulfide production in haloalkaline environments.</title>
        <authorList>
            <person name="Timmers P.H.A."/>
            <person name="Vavourakis C.D."/>
            <person name="Sorokin D.Y."/>
            <person name="Sinninghe Damste J.S."/>
            <person name="Muyzer G."/>
            <person name="Stams A.J.M."/>
            <person name="Plugge C.M."/>
        </authorList>
    </citation>
    <scope>NUCLEOTIDE SEQUENCE [LARGE SCALE GENOMIC DNA]</scope>
    <source>
        <strain evidence="3">MSAO_Bac1</strain>
    </source>
</reference>
<dbReference type="InterPro" id="IPR014729">
    <property type="entry name" value="Rossmann-like_a/b/a_fold"/>
</dbReference>
<dbReference type="InterPro" id="IPR006015">
    <property type="entry name" value="Universal_stress_UspA"/>
</dbReference>
<dbReference type="Proteomes" id="UP000285138">
    <property type="component" value="Unassembled WGS sequence"/>
</dbReference>
<gene>
    <name evidence="3" type="ORF">D5R97_03225</name>
</gene>
<dbReference type="InterPro" id="IPR006016">
    <property type="entry name" value="UspA"/>
</dbReference>
<sequence>MNFFEEVFKLNKILAPTDGSLESIKAVKKAAEIAESFSAELVVVNAQDIHVESVSTDIKERRRKAEKVFALVKEELRGIEPKTSYKMLEGNPADEICKFAEKDNFDLIVMGARGLSGIKKFLLGSVADKVVHHAKVPVMINR</sequence>
<protein>
    <submittedName>
        <fullName evidence="3">Universal stress protein</fullName>
    </submittedName>
</protein>
<dbReference type="EMBL" id="QZAA01000088">
    <property type="protein sequence ID" value="RQD77062.1"/>
    <property type="molecule type" value="Genomic_DNA"/>
</dbReference>
<dbReference type="PANTHER" id="PTHR46268:SF6">
    <property type="entry name" value="UNIVERSAL STRESS PROTEIN UP12"/>
    <property type="match status" value="1"/>
</dbReference>
<evidence type="ECO:0000256" key="1">
    <source>
        <dbReference type="ARBA" id="ARBA00008791"/>
    </source>
</evidence>
<dbReference type="CDD" id="cd00293">
    <property type="entry name" value="USP-like"/>
    <property type="match status" value="1"/>
</dbReference>